<dbReference type="GeneID" id="136079028"/>
<name>A0ABM4BP27_HYDVU</name>
<accession>A0ABM4BP27</accession>
<organism evidence="1 2">
    <name type="scientific">Hydra vulgaris</name>
    <name type="common">Hydra</name>
    <name type="synonym">Hydra attenuata</name>
    <dbReference type="NCBI Taxonomy" id="6087"/>
    <lineage>
        <taxon>Eukaryota</taxon>
        <taxon>Metazoa</taxon>
        <taxon>Cnidaria</taxon>
        <taxon>Hydrozoa</taxon>
        <taxon>Hydroidolina</taxon>
        <taxon>Anthoathecata</taxon>
        <taxon>Aplanulata</taxon>
        <taxon>Hydridae</taxon>
        <taxon>Hydra</taxon>
    </lineage>
</organism>
<reference evidence="2" key="1">
    <citation type="submission" date="2025-08" db="UniProtKB">
        <authorList>
            <consortium name="RefSeq"/>
        </authorList>
    </citation>
    <scope>IDENTIFICATION</scope>
</reference>
<protein>
    <submittedName>
        <fullName evidence="2">Uncharacterized protein LOC136079028</fullName>
    </submittedName>
</protein>
<gene>
    <name evidence="2" type="primary">LOC136079028</name>
</gene>
<sequence>MNVEEEESQPMVKEMTRKELYDVMKQCPKKKIDDKFVFLEDHLKIITKCTENEQSSLKNALNTFKFHFKQKWIAANYIEERFLKYNELWLNAIISLPTCIIKRPGRPSKDFELLSSPSKRRRTKALRDQISYAQLTYAARMSQRDAGHCDASRIMKDISCSPEKANKYRENFNSIQTNVIKKHTPSEALSIFVEANMTRRQYEIIYAANKNIYPCYSLLKESKKQCYPPQESMTVSETCCEIKLQDILDHTTRCLCEYLDEVLETLNKEERSNLEMLSKWGCDGSQQQTFKQKLQNSTDSDSNIFQSSFVPLRLICHIGSQKII</sequence>
<proteinExistence type="predicted"/>
<dbReference type="RefSeq" id="XP_065650859.1">
    <property type="nucleotide sequence ID" value="XM_065794787.1"/>
</dbReference>
<dbReference type="Proteomes" id="UP001652625">
    <property type="component" value="Chromosome 04"/>
</dbReference>
<evidence type="ECO:0000313" key="1">
    <source>
        <dbReference type="Proteomes" id="UP001652625"/>
    </source>
</evidence>
<evidence type="ECO:0000313" key="2">
    <source>
        <dbReference type="RefSeq" id="XP_065650859.1"/>
    </source>
</evidence>
<keyword evidence="1" id="KW-1185">Reference proteome</keyword>